<name>A0ABD1E555_HYPHA</name>
<feature type="region of interest" description="Disordered" evidence="1">
    <location>
        <begin position="72"/>
        <end position="111"/>
    </location>
</feature>
<feature type="compositionally biased region" description="Basic and acidic residues" evidence="1">
    <location>
        <begin position="99"/>
        <end position="111"/>
    </location>
</feature>
<accession>A0ABD1E555</accession>
<protein>
    <submittedName>
        <fullName evidence="2">Uncharacterized protein</fullName>
    </submittedName>
</protein>
<evidence type="ECO:0000256" key="1">
    <source>
        <dbReference type="SAM" id="MobiDB-lite"/>
    </source>
</evidence>
<proteinExistence type="predicted"/>
<organism evidence="2 3">
    <name type="scientific">Hypothenemus hampei</name>
    <name type="common">Coffee berry borer</name>
    <dbReference type="NCBI Taxonomy" id="57062"/>
    <lineage>
        <taxon>Eukaryota</taxon>
        <taxon>Metazoa</taxon>
        <taxon>Ecdysozoa</taxon>
        <taxon>Arthropoda</taxon>
        <taxon>Hexapoda</taxon>
        <taxon>Insecta</taxon>
        <taxon>Pterygota</taxon>
        <taxon>Neoptera</taxon>
        <taxon>Endopterygota</taxon>
        <taxon>Coleoptera</taxon>
        <taxon>Polyphaga</taxon>
        <taxon>Cucujiformia</taxon>
        <taxon>Curculionidae</taxon>
        <taxon>Scolytinae</taxon>
        <taxon>Hypothenemus</taxon>
    </lineage>
</organism>
<gene>
    <name evidence="2" type="ORF">ABEB36_013684</name>
</gene>
<dbReference type="EMBL" id="JBDJPC010000011">
    <property type="protein sequence ID" value="KAL1489749.1"/>
    <property type="molecule type" value="Genomic_DNA"/>
</dbReference>
<dbReference type="Proteomes" id="UP001566132">
    <property type="component" value="Unassembled WGS sequence"/>
</dbReference>
<keyword evidence="3" id="KW-1185">Reference proteome</keyword>
<evidence type="ECO:0000313" key="2">
    <source>
        <dbReference type="EMBL" id="KAL1489749.1"/>
    </source>
</evidence>
<sequence>MSNIFSRKHTKCYPRCVEQESYGPIEKQKILTASPKQKKIAYKIDTVHVYADMFYIKTYGLQSNCPHLPHKRNTVSKCQTSQKGGRLVDKKRSGRRLKLTPEEKESWRPDI</sequence>
<comment type="caution">
    <text evidence="2">The sequence shown here is derived from an EMBL/GenBank/DDBJ whole genome shotgun (WGS) entry which is preliminary data.</text>
</comment>
<reference evidence="2 3" key="1">
    <citation type="submission" date="2024-05" db="EMBL/GenBank/DDBJ databases">
        <title>Genetic variation in Jamaican populations of the coffee berry borer (Hypothenemus hampei).</title>
        <authorList>
            <person name="Errbii M."/>
            <person name="Myrie A."/>
        </authorList>
    </citation>
    <scope>NUCLEOTIDE SEQUENCE [LARGE SCALE GENOMIC DNA]</scope>
    <source>
        <strain evidence="2">JA-Hopewell-2020-01-JO</strain>
        <tissue evidence="2">Whole body</tissue>
    </source>
</reference>
<dbReference type="AlphaFoldDB" id="A0ABD1E555"/>
<evidence type="ECO:0000313" key="3">
    <source>
        <dbReference type="Proteomes" id="UP001566132"/>
    </source>
</evidence>